<keyword evidence="4" id="KW-0067">ATP-binding</keyword>
<evidence type="ECO:0000256" key="5">
    <source>
        <dbReference type="ARBA" id="ARBA00022842"/>
    </source>
</evidence>
<accession>A0ABV6GGA2</accession>
<keyword evidence="3" id="KW-0547">Nucleotide-binding</keyword>
<keyword evidence="5" id="KW-0460">Magnesium</keyword>
<organism evidence="7 8">
    <name type="scientific">Metabacillus herbersteinensis</name>
    <dbReference type="NCBI Taxonomy" id="283816"/>
    <lineage>
        <taxon>Bacteria</taxon>
        <taxon>Bacillati</taxon>
        <taxon>Bacillota</taxon>
        <taxon>Bacilli</taxon>
        <taxon>Bacillales</taxon>
        <taxon>Bacillaceae</taxon>
        <taxon>Metabacillus</taxon>
    </lineage>
</organism>
<dbReference type="RefSeq" id="WP_378935298.1">
    <property type="nucleotide sequence ID" value="NZ_JBHLVO010000012.1"/>
</dbReference>
<evidence type="ECO:0000256" key="1">
    <source>
        <dbReference type="ARBA" id="ARBA00022598"/>
    </source>
</evidence>
<dbReference type="Gene3D" id="3.30.1490.330">
    <property type="match status" value="1"/>
</dbReference>
<dbReference type="Pfam" id="PF03738">
    <property type="entry name" value="GSP_synth"/>
    <property type="match status" value="1"/>
</dbReference>
<evidence type="ECO:0000256" key="4">
    <source>
        <dbReference type="ARBA" id="ARBA00022840"/>
    </source>
</evidence>
<evidence type="ECO:0000259" key="6">
    <source>
        <dbReference type="Pfam" id="PF03738"/>
    </source>
</evidence>
<gene>
    <name evidence="7" type="ORF">ACFFIX_14825</name>
</gene>
<name>A0ABV6GGA2_9BACI</name>
<proteinExistence type="predicted"/>
<keyword evidence="2" id="KW-0479">Metal-binding</keyword>
<protein>
    <submittedName>
        <fullName evidence="7">Glutathionylspermidine synthase family protein</fullName>
    </submittedName>
</protein>
<evidence type="ECO:0000313" key="7">
    <source>
        <dbReference type="EMBL" id="MFC0272707.1"/>
    </source>
</evidence>
<dbReference type="SUPFAM" id="SSF52440">
    <property type="entry name" value="PreATP-grasp domain"/>
    <property type="match status" value="1"/>
</dbReference>
<dbReference type="Proteomes" id="UP001589854">
    <property type="component" value="Unassembled WGS sequence"/>
</dbReference>
<sequence>MVSIEVHRKKREEVYSELTDFWHDLNGSEYALYDFVLMTEQEISEIKEATNRIGQIFFKTAKLLRNSEDPTLLQLDIPKEILPFIRHQSLPVEAVIARIDLVKTENGLKILELNADTPTFEKEVFHVNAKMCREFSLTDPNQGLEIELGKAIKKAIGEACFRTKQAHEPYVVFTSHGDHIEDKYTTTYLMELSDLQARYCPLEKLRIVKNVGLFDDSGRKIDVLYRQTYPLEQLILDRDEASQDKVGIQLLELVIAGKLVILNPISSFLLQSKAILAVIWGLLEMNSPYFSEEEKEWIQLYFLPTYLEEDHFLKSEIKYVKKPSFGREGDTVEIYEGMEKIAEDTSKTYASSLPIYQQYVELPSHPIQTTNGKKMAKLLIGSFLINGKASGIGIRAGNQITDNGAYFLPLGIKP</sequence>
<dbReference type="EMBL" id="JBHLVO010000012">
    <property type="protein sequence ID" value="MFC0272707.1"/>
    <property type="molecule type" value="Genomic_DNA"/>
</dbReference>
<dbReference type="InterPro" id="IPR016185">
    <property type="entry name" value="PreATP-grasp_dom_sf"/>
</dbReference>
<reference evidence="7 8" key="1">
    <citation type="submission" date="2024-09" db="EMBL/GenBank/DDBJ databases">
        <authorList>
            <person name="Sun Q."/>
            <person name="Mori K."/>
        </authorList>
    </citation>
    <scope>NUCLEOTIDE SEQUENCE [LARGE SCALE GENOMIC DNA]</scope>
    <source>
        <strain evidence="7 8">CCM 7228</strain>
    </source>
</reference>
<evidence type="ECO:0000256" key="2">
    <source>
        <dbReference type="ARBA" id="ARBA00022723"/>
    </source>
</evidence>
<evidence type="ECO:0000256" key="3">
    <source>
        <dbReference type="ARBA" id="ARBA00022741"/>
    </source>
</evidence>
<keyword evidence="8" id="KW-1185">Reference proteome</keyword>
<comment type="caution">
    <text evidence="7">The sequence shown here is derived from an EMBL/GenBank/DDBJ whole genome shotgun (WGS) entry which is preliminary data.</text>
</comment>
<keyword evidence="1" id="KW-0436">Ligase</keyword>
<evidence type="ECO:0000313" key="8">
    <source>
        <dbReference type="Proteomes" id="UP001589854"/>
    </source>
</evidence>
<dbReference type="InterPro" id="IPR005494">
    <property type="entry name" value="GSPS_pre-ATP-grasp-like_dom"/>
</dbReference>
<feature type="domain" description="Glutathionylspermidine synthase pre-ATP-grasp-like" evidence="6">
    <location>
        <begin position="20"/>
        <end position="410"/>
    </location>
</feature>
<dbReference type="SUPFAM" id="SSF56059">
    <property type="entry name" value="Glutathione synthetase ATP-binding domain-like"/>
    <property type="match status" value="1"/>
</dbReference>